<dbReference type="EMBL" id="JARXVC010000002">
    <property type="protein sequence ID" value="MDH6279605.1"/>
    <property type="molecule type" value="Genomic_DNA"/>
</dbReference>
<protein>
    <submittedName>
        <fullName evidence="2">Uncharacterized protein</fullName>
    </submittedName>
</protein>
<comment type="caution">
    <text evidence="2">The sequence shown here is derived from an EMBL/GenBank/DDBJ whole genome shotgun (WGS) entry which is preliminary data.</text>
</comment>
<keyword evidence="1" id="KW-0472">Membrane</keyword>
<dbReference type="RefSeq" id="WP_280758999.1">
    <property type="nucleotide sequence ID" value="NZ_JARXVC010000002.1"/>
</dbReference>
<name>A0ABT6M6P4_9NOCA</name>
<keyword evidence="3" id="KW-1185">Reference proteome</keyword>
<keyword evidence="1" id="KW-0812">Transmembrane</keyword>
<reference evidence="2 3" key="1">
    <citation type="submission" date="2023-04" db="EMBL/GenBank/DDBJ databases">
        <title>Forest soil microbial communities from Buena Vista Peninsula, Colon Province, Panama.</title>
        <authorList>
            <person name="Bouskill N."/>
        </authorList>
    </citation>
    <scope>NUCLEOTIDE SEQUENCE [LARGE SCALE GENOMIC DNA]</scope>
    <source>
        <strain evidence="2 3">CFH S0262</strain>
    </source>
</reference>
<organism evidence="2 3">
    <name type="scientific">Prescottella agglutinans</name>
    <dbReference type="NCBI Taxonomy" id="1644129"/>
    <lineage>
        <taxon>Bacteria</taxon>
        <taxon>Bacillati</taxon>
        <taxon>Actinomycetota</taxon>
        <taxon>Actinomycetes</taxon>
        <taxon>Mycobacteriales</taxon>
        <taxon>Nocardiaceae</taxon>
        <taxon>Prescottella</taxon>
    </lineage>
</organism>
<proteinExistence type="predicted"/>
<keyword evidence="1" id="KW-1133">Transmembrane helix</keyword>
<gene>
    <name evidence="2" type="ORF">M2280_000814</name>
</gene>
<evidence type="ECO:0000313" key="3">
    <source>
        <dbReference type="Proteomes" id="UP001160334"/>
    </source>
</evidence>
<feature type="transmembrane region" description="Helical" evidence="1">
    <location>
        <begin position="9"/>
        <end position="31"/>
    </location>
</feature>
<accession>A0ABT6M6P4</accession>
<evidence type="ECO:0000313" key="2">
    <source>
        <dbReference type="EMBL" id="MDH6279605.1"/>
    </source>
</evidence>
<sequence>MTRLYRRTAAVVGAIVGTVLVLGAVGVFSALGVGRSASDICTELRPEHDIVDEGSPLVGATRFWSPVVGVSCTWAEASDVRVVRPVFDHRATGTVIVGAAIVGISLRVGTRPRSPRP</sequence>
<feature type="transmembrane region" description="Helical" evidence="1">
    <location>
        <begin position="91"/>
        <end position="109"/>
    </location>
</feature>
<dbReference type="Proteomes" id="UP001160334">
    <property type="component" value="Unassembled WGS sequence"/>
</dbReference>
<evidence type="ECO:0000256" key="1">
    <source>
        <dbReference type="SAM" id="Phobius"/>
    </source>
</evidence>